<gene>
    <name evidence="2" type="ORF">ECPE_LOCUS2974</name>
</gene>
<organism evidence="4">
    <name type="scientific">Echinostoma caproni</name>
    <dbReference type="NCBI Taxonomy" id="27848"/>
    <lineage>
        <taxon>Eukaryota</taxon>
        <taxon>Metazoa</taxon>
        <taxon>Spiralia</taxon>
        <taxon>Lophotrochozoa</taxon>
        <taxon>Platyhelminthes</taxon>
        <taxon>Trematoda</taxon>
        <taxon>Digenea</taxon>
        <taxon>Plagiorchiida</taxon>
        <taxon>Echinostomata</taxon>
        <taxon>Echinostomatoidea</taxon>
        <taxon>Echinostomatidae</taxon>
        <taxon>Echinostoma</taxon>
    </lineage>
</organism>
<dbReference type="AlphaFoldDB" id="A0A183A7N9"/>
<name>A0A183A7N9_9TREM</name>
<evidence type="ECO:0000313" key="2">
    <source>
        <dbReference type="EMBL" id="VDP68036.1"/>
    </source>
</evidence>
<keyword evidence="3" id="KW-1185">Reference proteome</keyword>
<accession>A0A183A7N9</accession>
<reference evidence="4" key="1">
    <citation type="submission" date="2016-06" db="UniProtKB">
        <authorList>
            <consortium name="WormBaseParasite"/>
        </authorList>
    </citation>
    <scope>IDENTIFICATION</scope>
</reference>
<sequence>MMIMKRQDKHCKKKMSTAKVAQRPISKPVPIQLVDKKTKTNDKVVVPKPIANRLTAVDKSKKIDSETIKVDLDQASQRRQSIQADRTEKVRKHLERVEKVANLKRNQKPVKEESEEDTGADKS</sequence>
<feature type="compositionally biased region" description="Basic residues" evidence="1">
    <location>
        <begin position="7"/>
        <end position="16"/>
    </location>
</feature>
<dbReference type="WBParaSite" id="ECPE_0000297701-mRNA-1">
    <property type="protein sequence ID" value="ECPE_0000297701-mRNA-1"/>
    <property type="gene ID" value="ECPE_0000297701"/>
</dbReference>
<dbReference type="EMBL" id="UZAN01039994">
    <property type="protein sequence ID" value="VDP68036.1"/>
    <property type="molecule type" value="Genomic_DNA"/>
</dbReference>
<evidence type="ECO:0000313" key="4">
    <source>
        <dbReference type="WBParaSite" id="ECPE_0000297701-mRNA-1"/>
    </source>
</evidence>
<evidence type="ECO:0000313" key="3">
    <source>
        <dbReference type="Proteomes" id="UP000272942"/>
    </source>
</evidence>
<proteinExistence type="predicted"/>
<protein>
    <submittedName>
        <fullName evidence="2 4">Uncharacterized protein</fullName>
    </submittedName>
</protein>
<feature type="region of interest" description="Disordered" evidence="1">
    <location>
        <begin position="97"/>
        <end position="123"/>
    </location>
</feature>
<dbReference type="OrthoDB" id="6263560at2759"/>
<dbReference type="Proteomes" id="UP000272942">
    <property type="component" value="Unassembled WGS sequence"/>
</dbReference>
<evidence type="ECO:0000256" key="1">
    <source>
        <dbReference type="SAM" id="MobiDB-lite"/>
    </source>
</evidence>
<feature type="region of interest" description="Disordered" evidence="1">
    <location>
        <begin position="1"/>
        <end position="22"/>
    </location>
</feature>
<feature type="compositionally biased region" description="Acidic residues" evidence="1">
    <location>
        <begin position="113"/>
        <end position="123"/>
    </location>
</feature>
<reference evidence="2 3" key="2">
    <citation type="submission" date="2018-11" db="EMBL/GenBank/DDBJ databases">
        <authorList>
            <consortium name="Pathogen Informatics"/>
        </authorList>
    </citation>
    <scope>NUCLEOTIDE SEQUENCE [LARGE SCALE GENOMIC DNA]</scope>
    <source>
        <strain evidence="2 3">Egypt</strain>
    </source>
</reference>